<dbReference type="GO" id="GO:0046872">
    <property type="term" value="F:metal ion binding"/>
    <property type="evidence" value="ECO:0007669"/>
    <property type="project" value="UniProtKB-KW"/>
</dbReference>
<keyword evidence="3" id="KW-0479">Metal-binding</keyword>
<dbReference type="STRING" id="1194090.SAMN05443144_107190"/>
<feature type="domain" description="Sulfatase N-terminal" evidence="7">
    <location>
        <begin position="127"/>
        <end position="436"/>
    </location>
</feature>
<dbReference type="CDD" id="cd16027">
    <property type="entry name" value="SGSH"/>
    <property type="match status" value="1"/>
</dbReference>
<keyword evidence="4" id="KW-0732">Signal</keyword>
<evidence type="ECO:0000256" key="6">
    <source>
        <dbReference type="ARBA" id="ARBA00022837"/>
    </source>
</evidence>
<evidence type="ECO:0000313" key="8">
    <source>
        <dbReference type="EMBL" id="SHF34425.1"/>
    </source>
</evidence>
<protein>
    <submittedName>
        <fullName evidence="8">Uncharacterized sulfatase</fullName>
    </submittedName>
</protein>
<dbReference type="PANTHER" id="PTHR42693">
    <property type="entry name" value="ARYLSULFATASE FAMILY MEMBER"/>
    <property type="match status" value="1"/>
</dbReference>
<evidence type="ECO:0000256" key="3">
    <source>
        <dbReference type="ARBA" id="ARBA00022723"/>
    </source>
</evidence>
<dbReference type="EMBL" id="FQUS01000007">
    <property type="protein sequence ID" value="SHF34425.1"/>
    <property type="molecule type" value="Genomic_DNA"/>
</dbReference>
<dbReference type="AlphaFoldDB" id="A0A1M5AW20"/>
<keyword evidence="9" id="KW-1185">Reference proteome</keyword>
<evidence type="ECO:0000259" key="7">
    <source>
        <dbReference type="Pfam" id="PF00884"/>
    </source>
</evidence>
<dbReference type="InterPro" id="IPR017850">
    <property type="entry name" value="Alkaline_phosphatase_core_sf"/>
</dbReference>
<evidence type="ECO:0000313" key="9">
    <source>
        <dbReference type="Proteomes" id="UP000184041"/>
    </source>
</evidence>
<evidence type="ECO:0000256" key="4">
    <source>
        <dbReference type="ARBA" id="ARBA00022729"/>
    </source>
</evidence>
<dbReference type="Proteomes" id="UP000184041">
    <property type="component" value="Unassembled WGS sequence"/>
</dbReference>
<comment type="similarity">
    <text evidence="2">Belongs to the sulfatase family.</text>
</comment>
<reference evidence="8 9" key="1">
    <citation type="submission" date="2016-11" db="EMBL/GenBank/DDBJ databases">
        <authorList>
            <person name="Jaros S."/>
            <person name="Januszkiewicz K."/>
            <person name="Wedrychowicz H."/>
        </authorList>
    </citation>
    <scope>NUCLEOTIDE SEQUENCE [LARGE SCALE GENOMIC DNA]</scope>
    <source>
        <strain evidence="8 9">DSM 21986</strain>
    </source>
</reference>
<dbReference type="Pfam" id="PF00884">
    <property type="entry name" value="Sulfatase"/>
    <property type="match status" value="1"/>
</dbReference>
<sequence>MPVIPTPSSYIASEGTKICFLWVSPTLGKVFLRYLREQAVEIHMLVVLRLNVNVFNVKSYITLYLISVNELYLIQPWENIQDTNQKNMKFCHKEIVGLFIITVFVLIGCSSSSDEMQKEIEDSASNPNIIFILSDDQAWTDYSFMGHPHIETPNIDELASQGLTFTRGYLPAPVCRPSLASLVTGLYPHQHGVTGNDPAFDFDRESGSRTEWLEARKPVDDVVVDRFNTLPSLTDYLSELNYLSLQTGKWWEGSWQDGGFTHGMTHGDPSRGGRHGDEGLAIGREGMQPIEDFMDEAQQENKPFFIWYAPFMPHTPHTPPDSLLEKYLPNAPSESVANYWAMIDWFDITVGQLLDSIEDRGLAENTLVVYLTDNGWVQNPAQDNQFIWPSKQSPYDNGIRTHITYKWPGQIASRMDTTTFVSTNDIAATVLEILDVEPRLEMPGVNVLDQEELESREAVYSEDFNHDIADVHEPTKSLEHRVILKRPWKLIVPKEEGLSKEEEFSGGGRFIDMIEEAELYHIVNDPHEKHNLASEHPEIVRELRQRLNSWWRTDF</sequence>
<evidence type="ECO:0000256" key="1">
    <source>
        <dbReference type="ARBA" id="ARBA00001913"/>
    </source>
</evidence>
<organism evidence="8 9">
    <name type="scientific">Fodinibius roseus</name>
    <dbReference type="NCBI Taxonomy" id="1194090"/>
    <lineage>
        <taxon>Bacteria</taxon>
        <taxon>Pseudomonadati</taxon>
        <taxon>Balneolota</taxon>
        <taxon>Balneolia</taxon>
        <taxon>Balneolales</taxon>
        <taxon>Balneolaceae</taxon>
        <taxon>Fodinibius</taxon>
    </lineage>
</organism>
<comment type="cofactor">
    <cofactor evidence="1">
        <name>Ca(2+)</name>
        <dbReference type="ChEBI" id="CHEBI:29108"/>
    </cofactor>
</comment>
<name>A0A1M5AW20_9BACT</name>
<dbReference type="InterPro" id="IPR000917">
    <property type="entry name" value="Sulfatase_N"/>
</dbReference>
<evidence type="ECO:0000256" key="5">
    <source>
        <dbReference type="ARBA" id="ARBA00022801"/>
    </source>
</evidence>
<gene>
    <name evidence="8" type="ORF">SAMN05443144_107190</name>
</gene>
<dbReference type="SUPFAM" id="SSF53649">
    <property type="entry name" value="Alkaline phosphatase-like"/>
    <property type="match status" value="1"/>
</dbReference>
<keyword evidence="5" id="KW-0378">Hydrolase</keyword>
<proteinExistence type="inferred from homology"/>
<dbReference type="Gene3D" id="3.40.720.10">
    <property type="entry name" value="Alkaline Phosphatase, subunit A"/>
    <property type="match status" value="1"/>
</dbReference>
<dbReference type="Gene3D" id="3.30.1120.10">
    <property type="match status" value="1"/>
</dbReference>
<evidence type="ECO:0000256" key="2">
    <source>
        <dbReference type="ARBA" id="ARBA00008779"/>
    </source>
</evidence>
<dbReference type="InterPro" id="IPR050738">
    <property type="entry name" value="Sulfatase"/>
</dbReference>
<dbReference type="PANTHER" id="PTHR42693:SF42">
    <property type="entry name" value="ARYLSULFATASE G"/>
    <property type="match status" value="1"/>
</dbReference>
<accession>A0A1M5AW20</accession>
<dbReference type="GO" id="GO:0004065">
    <property type="term" value="F:arylsulfatase activity"/>
    <property type="evidence" value="ECO:0007669"/>
    <property type="project" value="TreeGrafter"/>
</dbReference>
<keyword evidence="6" id="KW-0106">Calcium</keyword>